<dbReference type="AlphaFoldDB" id="A0A645H253"/>
<dbReference type="GO" id="GO:0003723">
    <property type="term" value="F:RNA binding"/>
    <property type="evidence" value="ECO:0007669"/>
    <property type="project" value="InterPro"/>
</dbReference>
<dbReference type="SUPFAM" id="SSF55120">
    <property type="entry name" value="Pseudouridine synthase"/>
    <property type="match status" value="1"/>
</dbReference>
<evidence type="ECO:0000313" key="2">
    <source>
        <dbReference type="EMBL" id="MPN29923.1"/>
    </source>
</evidence>
<dbReference type="InterPro" id="IPR020103">
    <property type="entry name" value="PsdUridine_synth_cat_dom_sf"/>
</dbReference>
<organism evidence="2">
    <name type="scientific">bioreactor metagenome</name>
    <dbReference type="NCBI Taxonomy" id="1076179"/>
    <lineage>
        <taxon>unclassified sequences</taxon>
        <taxon>metagenomes</taxon>
        <taxon>ecological metagenomes</taxon>
    </lineage>
</organism>
<proteinExistence type="predicted"/>
<dbReference type="EMBL" id="VSSQ01080834">
    <property type="protein sequence ID" value="MPN29923.1"/>
    <property type="molecule type" value="Genomic_DNA"/>
</dbReference>
<protein>
    <recommendedName>
        <fullName evidence="1">tRNA pseudouridylate synthase B C-terminal domain-containing protein</fullName>
    </recommendedName>
</protein>
<accession>A0A645H253</accession>
<evidence type="ECO:0000259" key="1">
    <source>
        <dbReference type="Pfam" id="PF16198"/>
    </source>
</evidence>
<reference evidence="2" key="1">
    <citation type="submission" date="2019-08" db="EMBL/GenBank/DDBJ databases">
        <authorList>
            <person name="Kucharzyk K."/>
            <person name="Murdoch R.W."/>
            <person name="Higgins S."/>
            <person name="Loffler F."/>
        </authorList>
    </citation>
    <scope>NUCLEOTIDE SEQUENCE</scope>
</reference>
<dbReference type="GO" id="GO:0009982">
    <property type="term" value="F:pseudouridine synthase activity"/>
    <property type="evidence" value="ECO:0007669"/>
    <property type="project" value="InterPro"/>
</dbReference>
<sequence length="128" mass="14192">MGQLLGCGAYVSELKRSSCGPFELDNALDASLLEHISKEDLLEKILPPESVCPAATSYICGVEDAERLINGLHVPLYRLKRENFAEYSSTSGNIIVRSEKIFSICKFKDQDDPYVLLPAVNIINDRSN</sequence>
<dbReference type="InterPro" id="IPR032819">
    <property type="entry name" value="TruB_C"/>
</dbReference>
<name>A0A645H253_9ZZZZ</name>
<dbReference type="Pfam" id="PF16198">
    <property type="entry name" value="TruB_C_2"/>
    <property type="match status" value="1"/>
</dbReference>
<dbReference type="Gene3D" id="3.30.2350.10">
    <property type="entry name" value="Pseudouridine synthase"/>
    <property type="match status" value="1"/>
</dbReference>
<feature type="domain" description="tRNA pseudouridylate synthase B C-terminal" evidence="1">
    <location>
        <begin position="1"/>
        <end position="48"/>
    </location>
</feature>
<gene>
    <name evidence="2" type="ORF">SDC9_177378</name>
</gene>
<dbReference type="GO" id="GO:0001522">
    <property type="term" value="P:pseudouridine synthesis"/>
    <property type="evidence" value="ECO:0007669"/>
    <property type="project" value="InterPro"/>
</dbReference>
<comment type="caution">
    <text evidence="2">The sequence shown here is derived from an EMBL/GenBank/DDBJ whole genome shotgun (WGS) entry which is preliminary data.</text>
</comment>